<accession>A0ABU5QPU3</accession>
<reference evidence="2 3" key="1">
    <citation type="submission" date="2023-12" db="EMBL/GenBank/DDBJ databases">
        <title>Novel species of the genus Arcicella isolated from rivers.</title>
        <authorList>
            <person name="Lu H."/>
        </authorList>
    </citation>
    <scope>NUCLEOTIDE SEQUENCE [LARGE SCALE GENOMIC DNA]</scope>
    <source>
        <strain evidence="2 3">LMG 21963</strain>
    </source>
</reference>
<dbReference type="EMBL" id="JAYFUL010000024">
    <property type="protein sequence ID" value="MEA5259023.1"/>
    <property type="molecule type" value="Genomic_DNA"/>
</dbReference>
<dbReference type="Proteomes" id="UP001304671">
    <property type="component" value="Unassembled WGS sequence"/>
</dbReference>
<dbReference type="RefSeq" id="WP_323250540.1">
    <property type="nucleotide sequence ID" value="NZ_JAYFUL010000024.1"/>
</dbReference>
<proteinExistence type="predicted"/>
<protein>
    <submittedName>
        <fullName evidence="2">Uncharacterized protein</fullName>
    </submittedName>
</protein>
<keyword evidence="1" id="KW-0732">Signal</keyword>
<feature type="signal peptide" evidence="1">
    <location>
        <begin position="1"/>
        <end position="20"/>
    </location>
</feature>
<comment type="caution">
    <text evidence="2">The sequence shown here is derived from an EMBL/GenBank/DDBJ whole genome shotgun (WGS) entry which is preliminary data.</text>
</comment>
<name>A0ABU5QPU3_9BACT</name>
<feature type="chain" id="PRO_5047259457" evidence="1">
    <location>
        <begin position="21"/>
        <end position="345"/>
    </location>
</feature>
<keyword evidence="3" id="KW-1185">Reference proteome</keyword>
<sequence>MNKILLLTLIVTFSSTILWGQTTIDVTETTLKIKALGGEEIFYYGFAEGDKLIFNFQELNDKELKEIEIIELPSSSKFMDYKSKKIENKIFNITRTGIYKFRLYNSAISGRICKLKIQRIPASDVTKYFNTSVYWRIVQDTTYIPTEEKYLVKSDTIVQEIYSSNPQISSSTALNGNKNSQIIDFTLPDNTISWSFYVGTGKEGKSEYDNAKVRFIQNMTTSVSKIPGYGPMAALALTGISYFNHIQGEDNVKYWFLSDLNSVALFNSGKPFMQYKMGDVINEASQMKFPLKGKIYLALLNDNIIDPIRLTIKVSTIQVNQLWNSRIRQVMSITNRQEAYLKNIN</sequence>
<evidence type="ECO:0000313" key="3">
    <source>
        <dbReference type="Proteomes" id="UP001304671"/>
    </source>
</evidence>
<organism evidence="2 3">
    <name type="scientific">Arcicella aquatica</name>
    <dbReference type="NCBI Taxonomy" id="217141"/>
    <lineage>
        <taxon>Bacteria</taxon>
        <taxon>Pseudomonadati</taxon>
        <taxon>Bacteroidota</taxon>
        <taxon>Cytophagia</taxon>
        <taxon>Cytophagales</taxon>
        <taxon>Flectobacillaceae</taxon>
        <taxon>Arcicella</taxon>
    </lineage>
</organism>
<evidence type="ECO:0000256" key="1">
    <source>
        <dbReference type="SAM" id="SignalP"/>
    </source>
</evidence>
<evidence type="ECO:0000313" key="2">
    <source>
        <dbReference type="EMBL" id="MEA5259023.1"/>
    </source>
</evidence>
<gene>
    <name evidence="2" type="ORF">VB264_14600</name>
</gene>